<comment type="caution">
    <text evidence="1">The sequence shown here is derived from an EMBL/GenBank/DDBJ whole genome shotgun (WGS) entry which is preliminary data.</text>
</comment>
<name>R9HBZ0_PHOVU</name>
<organism evidence="1 2">
    <name type="scientific">Phocaeicola vulgatus dnLKV7</name>
    <dbReference type="NCBI Taxonomy" id="1235786"/>
    <lineage>
        <taxon>Bacteria</taxon>
        <taxon>Pseudomonadati</taxon>
        <taxon>Bacteroidota</taxon>
        <taxon>Bacteroidia</taxon>
        <taxon>Bacteroidales</taxon>
        <taxon>Bacteroidaceae</taxon>
        <taxon>Phocaeicola</taxon>
    </lineage>
</organism>
<gene>
    <name evidence="1" type="ORF">C800_03664</name>
</gene>
<dbReference type="AlphaFoldDB" id="R9HBZ0"/>
<dbReference type="EMBL" id="ASSN01000025">
    <property type="protein sequence ID" value="EOR98639.1"/>
    <property type="molecule type" value="Genomic_DNA"/>
</dbReference>
<dbReference type="Proteomes" id="UP000014151">
    <property type="component" value="Unassembled WGS sequence"/>
</dbReference>
<evidence type="ECO:0000313" key="1">
    <source>
        <dbReference type="EMBL" id="EOR98639.1"/>
    </source>
</evidence>
<evidence type="ECO:0000313" key="2">
    <source>
        <dbReference type="Proteomes" id="UP000014151"/>
    </source>
</evidence>
<sequence length="31" mass="3540">MEIMCYKLSIGYDSNVEKTSMFANVSKTYVS</sequence>
<accession>R9HBZ0</accession>
<dbReference type="HOGENOM" id="CLU_3395240_0_0_10"/>
<proteinExistence type="predicted"/>
<reference evidence="1 2" key="1">
    <citation type="submission" date="2013-04" db="EMBL/GenBank/DDBJ databases">
        <title>The Genome Sequence of Bacteroides vulgatus dnLKV7.</title>
        <authorList>
            <consortium name="The Broad Institute Genomics Platform"/>
            <consortium name="The Broad Institute Genome Sequencing Center for Infectious Disease"/>
            <person name="Earl A."/>
            <person name="Xavier R."/>
            <person name="Kuhn K."/>
            <person name="Stappenbeck T."/>
            <person name="Walker B."/>
            <person name="Young S."/>
            <person name="Zeng Q."/>
            <person name="Gargeya S."/>
            <person name="Fitzgerald M."/>
            <person name="Haas B."/>
            <person name="Abouelleil A."/>
            <person name="Allen A.W."/>
            <person name="Alvarado L."/>
            <person name="Arachchi H.M."/>
            <person name="Berlin A.M."/>
            <person name="Chapman S.B."/>
            <person name="Gainer-Dewar J."/>
            <person name="Goldberg J."/>
            <person name="Griggs A."/>
            <person name="Gujja S."/>
            <person name="Hansen M."/>
            <person name="Howarth C."/>
            <person name="Imamovic A."/>
            <person name="Ireland A."/>
            <person name="Larimer J."/>
            <person name="McCowan C."/>
            <person name="Murphy C."/>
            <person name="Pearson M."/>
            <person name="Poon T.W."/>
            <person name="Priest M."/>
            <person name="Roberts A."/>
            <person name="Saif S."/>
            <person name="Shea T."/>
            <person name="Sisk P."/>
            <person name="Sykes S."/>
            <person name="Wortman J."/>
            <person name="Nusbaum C."/>
            <person name="Birren B."/>
        </authorList>
    </citation>
    <scope>NUCLEOTIDE SEQUENCE [LARGE SCALE GENOMIC DNA]</scope>
    <source>
        <strain evidence="2">dnLKV7</strain>
    </source>
</reference>
<protein>
    <submittedName>
        <fullName evidence="1">Uncharacterized protein</fullName>
    </submittedName>
</protein>